<keyword evidence="3" id="KW-1185">Reference proteome</keyword>
<comment type="caution">
    <text evidence="2">The sequence shown here is derived from an EMBL/GenBank/DDBJ whole genome shotgun (WGS) entry which is preliminary data.</text>
</comment>
<dbReference type="Proteomes" id="UP000027466">
    <property type="component" value="Unassembled WGS sequence"/>
</dbReference>
<dbReference type="GO" id="GO:0043190">
    <property type="term" value="C:ATP-binding cassette (ABC) transporter complex"/>
    <property type="evidence" value="ECO:0007669"/>
    <property type="project" value="InterPro"/>
</dbReference>
<protein>
    <submittedName>
        <fullName evidence="2">Glycine/betaine ABC transporter substrate-binding protein</fullName>
    </submittedName>
</protein>
<evidence type="ECO:0000259" key="1">
    <source>
        <dbReference type="Pfam" id="PF04069"/>
    </source>
</evidence>
<sequence length="261" mass="28749">MTKTGTLVMSTIDLSFHHAAAGVVTAILEKHGVHVIEHRAPHEEAFHLLADGTADMLCSAWLPGSHGIYFDPLAHQFENLSVLYSPYALWGVPDYVPPDAVSTVADLKKPEVVARMRKHIQGIGPGAGISRFSREILALYDLNALGYTFSNGALDECVSAFEDAVSKREWAVVPPWQPQYLLFQTKIRELAEPHGLLRGKDEATLILRKSRLNDLPADAIAELRETSLGDAEVTQLDHLISREGVTPTRAGRDYLSRHGKL</sequence>
<dbReference type="Gene3D" id="3.40.190.100">
    <property type="entry name" value="Glycine betaine-binding periplasmic protein, domain 2"/>
    <property type="match status" value="1"/>
</dbReference>
<dbReference type="Gene3D" id="3.10.105.10">
    <property type="entry name" value="Dipeptide-binding Protein, Domain 3"/>
    <property type="match status" value="1"/>
</dbReference>
<evidence type="ECO:0000313" key="2">
    <source>
        <dbReference type="EMBL" id="KDR38766.1"/>
    </source>
</evidence>
<dbReference type="AlphaFoldDB" id="A0A069PN91"/>
<feature type="domain" description="ABC-type glycine betaine transport system substrate-binding" evidence="1">
    <location>
        <begin position="6"/>
        <end position="256"/>
    </location>
</feature>
<dbReference type="RefSeq" id="WP_035928368.1">
    <property type="nucleotide sequence ID" value="NZ_CADFFX010000031.1"/>
</dbReference>
<name>A0A069PN91_9BURK</name>
<dbReference type="STRING" id="60547.GCA_000751215_01604"/>
<dbReference type="SUPFAM" id="SSF53850">
    <property type="entry name" value="Periplasmic binding protein-like II"/>
    <property type="match status" value="1"/>
</dbReference>
<gene>
    <name evidence="2" type="ORF">BG61_37310</name>
</gene>
<evidence type="ECO:0000313" key="3">
    <source>
        <dbReference type="Proteomes" id="UP000027466"/>
    </source>
</evidence>
<reference evidence="2 3" key="1">
    <citation type="submission" date="2014-03" db="EMBL/GenBank/DDBJ databases">
        <title>Draft Genome Sequences of Four Burkholderia Strains.</title>
        <authorList>
            <person name="Liu X.Y."/>
            <person name="Li C.X."/>
            <person name="Xu J.H."/>
        </authorList>
    </citation>
    <scope>NUCLEOTIDE SEQUENCE [LARGE SCALE GENOMIC DNA]</scope>
    <source>
        <strain evidence="2 3">DSM 50014</strain>
    </source>
</reference>
<organism evidence="2 3">
    <name type="scientific">Caballeronia glathei</name>
    <dbReference type="NCBI Taxonomy" id="60547"/>
    <lineage>
        <taxon>Bacteria</taxon>
        <taxon>Pseudomonadati</taxon>
        <taxon>Pseudomonadota</taxon>
        <taxon>Betaproteobacteria</taxon>
        <taxon>Burkholderiales</taxon>
        <taxon>Burkholderiaceae</taxon>
        <taxon>Caballeronia</taxon>
    </lineage>
</organism>
<dbReference type="InterPro" id="IPR007210">
    <property type="entry name" value="ABC_Gly_betaine_transp_sub-bd"/>
</dbReference>
<accession>A0A069PN91</accession>
<dbReference type="Pfam" id="PF04069">
    <property type="entry name" value="OpuAC"/>
    <property type="match status" value="1"/>
</dbReference>
<proteinExistence type="predicted"/>
<dbReference type="EMBL" id="JFHC01000076">
    <property type="protein sequence ID" value="KDR38766.1"/>
    <property type="molecule type" value="Genomic_DNA"/>
</dbReference>
<dbReference type="GO" id="GO:0022857">
    <property type="term" value="F:transmembrane transporter activity"/>
    <property type="evidence" value="ECO:0007669"/>
    <property type="project" value="InterPro"/>
</dbReference>